<feature type="transmembrane region" description="Helical" evidence="6">
    <location>
        <begin position="306"/>
        <end position="330"/>
    </location>
</feature>
<comment type="caution">
    <text evidence="8">The sequence shown here is derived from an EMBL/GenBank/DDBJ whole genome shotgun (WGS) entry which is preliminary data.</text>
</comment>
<evidence type="ECO:0000256" key="6">
    <source>
        <dbReference type="SAM" id="Phobius"/>
    </source>
</evidence>
<dbReference type="OrthoDB" id="9814290at2"/>
<dbReference type="PANTHER" id="PTHR30071:SF1">
    <property type="entry name" value="CYTOCHROME B_B6 PROTEIN-RELATED"/>
    <property type="match status" value="1"/>
</dbReference>
<protein>
    <submittedName>
        <fullName evidence="8">Cytochrome C biogenesis protein</fullName>
    </submittedName>
</protein>
<dbReference type="EMBL" id="AVPF01000094">
    <property type="protein sequence ID" value="KGX83607.1"/>
    <property type="molecule type" value="Genomic_DNA"/>
</dbReference>
<dbReference type="InterPro" id="IPR002541">
    <property type="entry name" value="Cyt_c_assembly"/>
</dbReference>
<dbReference type="InterPro" id="IPR017562">
    <property type="entry name" value="Cyt_c_biogenesis_CcsA"/>
</dbReference>
<feature type="domain" description="Cytochrome c assembly protein" evidence="7">
    <location>
        <begin position="273"/>
        <end position="397"/>
    </location>
</feature>
<keyword evidence="2 6" id="KW-0812">Transmembrane</keyword>
<evidence type="ECO:0000256" key="2">
    <source>
        <dbReference type="ARBA" id="ARBA00022692"/>
    </source>
</evidence>
<dbReference type="GO" id="GO:0020037">
    <property type="term" value="F:heme binding"/>
    <property type="evidence" value="ECO:0007669"/>
    <property type="project" value="InterPro"/>
</dbReference>
<evidence type="ECO:0000256" key="5">
    <source>
        <dbReference type="ARBA" id="ARBA00023136"/>
    </source>
</evidence>
<feature type="transmembrane region" description="Helical" evidence="6">
    <location>
        <begin position="374"/>
        <end position="396"/>
    </location>
</feature>
<feature type="transmembrane region" description="Helical" evidence="6">
    <location>
        <begin position="78"/>
        <end position="97"/>
    </location>
</feature>
<keyword evidence="9" id="KW-1185">Reference proteome</keyword>
<gene>
    <name evidence="8" type="ORF">N783_01990</name>
</gene>
<proteinExistence type="predicted"/>
<reference evidence="8 9" key="1">
    <citation type="submission" date="2013-08" db="EMBL/GenBank/DDBJ databases">
        <authorList>
            <person name="Huang J."/>
            <person name="Wang G."/>
        </authorList>
    </citation>
    <scope>NUCLEOTIDE SEQUENCE [LARGE SCALE GENOMIC DNA]</scope>
    <source>
        <strain evidence="8 9">BH030004</strain>
    </source>
</reference>
<feature type="transmembrane region" description="Helical" evidence="6">
    <location>
        <begin position="345"/>
        <end position="362"/>
    </location>
</feature>
<feature type="transmembrane region" description="Helical" evidence="6">
    <location>
        <begin position="265"/>
        <end position="283"/>
    </location>
</feature>
<feature type="transmembrane region" description="Helical" evidence="6">
    <location>
        <begin position="104"/>
        <end position="124"/>
    </location>
</feature>
<dbReference type="GO" id="GO:0017004">
    <property type="term" value="P:cytochrome complex assembly"/>
    <property type="evidence" value="ECO:0007669"/>
    <property type="project" value="UniProtKB-KW"/>
</dbReference>
<keyword evidence="5 6" id="KW-0472">Membrane</keyword>
<evidence type="ECO:0000256" key="4">
    <source>
        <dbReference type="ARBA" id="ARBA00022989"/>
    </source>
</evidence>
<dbReference type="AlphaFoldDB" id="A0A0A5HIZ5"/>
<feature type="transmembrane region" description="Helical" evidence="6">
    <location>
        <begin position="174"/>
        <end position="197"/>
    </location>
</feature>
<dbReference type="STRING" id="1385511.GCA_000425225_03205"/>
<feature type="domain" description="Cytochrome c assembly protein" evidence="7">
    <location>
        <begin position="73"/>
        <end position="200"/>
    </location>
</feature>
<keyword evidence="4 6" id="KW-1133">Transmembrane helix</keyword>
<organism evidence="8 9">
    <name type="scientific">Pontibacillus marinus BH030004 = DSM 16465</name>
    <dbReference type="NCBI Taxonomy" id="1385511"/>
    <lineage>
        <taxon>Bacteria</taxon>
        <taxon>Bacillati</taxon>
        <taxon>Bacillota</taxon>
        <taxon>Bacilli</taxon>
        <taxon>Bacillales</taxon>
        <taxon>Bacillaceae</taxon>
        <taxon>Pontibacillus</taxon>
    </lineage>
</organism>
<dbReference type="InterPro" id="IPR045062">
    <property type="entry name" value="Cyt_c_biogenesis_CcsA/CcmC"/>
</dbReference>
<dbReference type="Proteomes" id="UP000030403">
    <property type="component" value="Unassembled WGS sequence"/>
</dbReference>
<evidence type="ECO:0000256" key="1">
    <source>
        <dbReference type="ARBA" id="ARBA00004141"/>
    </source>
</evidence>
<feature type="transmembrane region" description="Helical" evidence="6">
    <location>
        <begin position="6"/>
        <end position="29"/>
    </location>
</feature>
<sequence>MELSTISSYLLYTAFVLYLIATVFFAATIKEQEKATKQSKAGNIGIAITIIGFISQVGYFITRWIASQHAPVSNLFEFTTFFGMMFVFAFIVIYFIYRFNLLGLFTLPVALLIIAYASMFPREISPLIPALKTHWLYIHVTTAAIGEAILAVSFAAGLIYLIRTIDQSSLNKKTFWLEFIIYTLYATIGFVLITMAFRAGGYENVFEFQATDNNGKEITVQSEYTLPPLFGPHDNKQLTEGAMKPLVEVPSWLKGEQAARKLNTLVWSIVTGLALYGLTLLILRKRVAAWIQPALHRVNPDLVDEVSYRAVAIGFPVFTLGALIFAMIWAQQAWNRFWGWDPKEVWALITWLFYAWFLHLRLSNGWHGERSAWLAVIGFAIIMFNLIAVNLIIAGLHSYA</sequence>
<feature type="transmembrane region" description="Helical" evidence="6">
    <location>
        <begin position="41"/>
        <end position="66"/>
    </location>
</feature>
<evidence type="ECO:0000256" key="3">
    <source>
        <dbReference type="ARBA" id="ARBA00022748"/>
    </source>
</evidence>
<accession>A0A0A5HIZ5</accession>
<evidence type="ECO:0000313" key="8">
    <source>
        <dbReference type="EMBL" id="KGX83607.1"/>
    </source>
</evidence>
<feature type="transmembrane region" description="Helical" evidence="6">
    <location>
        <begin position="136"/>
        <end position="162"/>
    </location>
</feature>
<comment type="subcellular location">
    <subcellularLocation>
        <location evidence="1">Membrane</location>
        <topology evidence="1">Multi-pass membrane protein</topology>
    </subcellularLocation>
</comment>
<dbReference type="Pfam" id="PF01578">
    <property type="entry name" value="Cytochrom_C_asm"/>
    <property type="match status" value="2"/>
</dbReference>
<dbReference type="NCBIfam" id="TIGR03144">
    <property type="entry name" value="cytochr_II_ccsB"/>
    <property type="match status" value="1"/>
</dbReference>
<dbReference type="PANTHER" id="PTHR30071">
    <property type="entry name" value="HEME EXPORTER PROTEIN C"/>
    <property type="match status" value="1"/>
</dbReference>
<dbReference type="eggNOG" id="COG0755">
    <property type="taxonomic scope" value="Bacteria"/>
</dbReference>
<evidence type="ECO:0000313" key="9">
    <source>
        <dbReference type="Proteomes" id="UP000030403"/>
    </source>
</evidence>
<keyword evidence="3" id="KW-0201">Cytochrome c-type biogenesis</keyword>
<dbReference type="GO" id="GO:0005886">
    <property type="term" value="C:plasma membrane"/>
    <property type="evidence" value="ECO:0007669"/>
    <property type="project" value="TreeGrafter"/>
</dbReference>
<dbReference type="RefSeq" id="WP_027446822.1">
    <property type="nucleotide sequence ID" value="NZ_AULJ01000041.1"/>
</dbReference>
<evidence type="ECO:0000259" key="7">
    <source>
        <dbReference type="Pfam" id="PF01578"/>
    </source>
</evidence>
<name>A0A0A5HIZ5_9BACI</name>